<keyword evidence="15" id="KW-1185">Reference proteome</keyword>
<keyword evidence="4 11" id="KW-0863">Zinc-finger</keyword>
<feature type="domain" description="GATA-type" evidence="13">
    <location>
        <begin position="122"/>
        <end position="179"/>
    </location>
</feature>
<evidence type="ECO:0000256" key="8">
    <source>
        <dbReference type="ARBA" id="ARBA00023159"/>
    </source>
</evidence>
<dbReference type="PANTHER" id="PTHR10071:SF337">
    <property type="entry name" value="GATA-BINDING FACTOR A"/>
    <property type="match status" value="1"/>
</dbReference>
<feature type="compositionally biased region" description="Pro residues" evidence="12">
    <location>
        <begin position="63"/>
        <end position="79"/>
    </location>
</feature>
<feature type="compositionally biased region" description="Basic residues" evidence="12">
    <location>
        <begin position="231"/>
        <end position="240"/>
    </location>
</feature>
<feature type="region of interest" description="Disordered" evidence="12">
    <location>
        <begin position="55"/>
        <end position="86"/>
    </location>
</feature>
<keyword evidence="3" id="KW-0677">Repeat</keyword>
<sequence>MQPTGMKSHKWEDEVERLFRAYPTADTQFRSQQFLSTPATAAAYVTGPWNDGLQYGYPSPSAHAPPPPHHPQPPPPPQPTAFENGWSGLGTAAAAAAAMHNHQSVQPHQQPTAFRHDDFCSPSDGRECVNCGAVSTPLWRRDGTGHYLCNACGLYSKMNGLNRPLVRPQRRLCAQPNSRRIGLQCSNCQTLTTTLWRRNNDGEPVCNACGLYFKLHGVSRPLSMKKDSIQTRKRKPKTNKKVTTSETMQQPIDMKKEGNG</sequence>
<evidence type="ECO:0000256" key="2">
    <source>
        <dbReference type="ARBA" id="ARBA00022723"/>
    </source>
</evidence>
<dbReference type="InterPro" id="IPR039355">
    <property type="entry name" value="Transcription_factor_GATA"/>
</dbReference>
<dbReference type="FunFam" id="3.30.50.10:FF:000001">
    <property type="entry name" value="GATA transcription factor (GATAd)"/>
    <property type="match status" value="1"/>
</dbReference>
<dbReference type="GO" id="GO:0045944">
    <property type="term" value="P:positive regulation of transcription by RNA polymerase II"/>
    <property type="evidence" value="ECO:0007669"/>
    <property type="project" value="TreeGrafter"/>
</dbReference>
<comment type="subcellular location">
    <subcellularLocation>
        <location evidence="1">Nucleus</location>
    </subcellularLocation>
</comment>
<dbReference type="EMBL" id="CAJFCJ010000005">
    <property type="protein sequence ID" value="CAD5114454.1"/>
    <property type="molecule type" value="Genomic_DNA"/>
</dbReference>
<dbReference type="GO" id="GO:0045165">
    <property type="term" value="P:cell fate commitment"/>
    <property type="evidence" value="ECO:0007669"/>
    <property type="project" value="TreeGrafter"/>
</dbReference>
<dbReference type="PROSITE" id="PS50114">
    <property type="entry name" value="GATA_ZN_FINGER_2"/>
    <property type="match status" value="2"/>
</dbReference>
<evidence type="ECO:0000256" key="4">
    <source>
        <dbReference type="ARBA" id="ARBA00022771"/>
    </source>
</evidence>
<evidence type="ECO:0000256" key="3">
    <source>
        <dbReference type="ARBA" id="ARBA00022737"/>
    </source>
</evidence>
<dbReference type="PROSITE" id="PS00344">
    <property type="entry name" value="GATA_ZN_FINGER_1"/>
    <property type="match status" value="2"/>
</dbReference>
<evidence type="ECO:0000256" key="9">
    <source>
        <dbReference type="ARBA" id="ARBA00023163"/>
    </source>
</evidence>
<proteinExistence type="predicted"/>
<dbReference type="GO" id="GO:0000122">
    <property type="term" value="P:negative regulation of transcription by RNA polymerase II"/>
    <property type="evidence" value="ECO:0007669"/>
    <property type="project" value="TreeGrafter"/>
</dbReference>
<dbReference type="Pfam" id="PF00320">
    <property type="entry name" value="GATA"/>
    <property type="match status" value="2"/>
</dbReference>
<dbReference type="GO" id="GO:0005634">
    <property type="term" value="C:nucleus"/>
    <property type="evidence" value="ECO:0007669"/>
    <property type="project" value="UniProtKB-SubCell"/>
</dbReference>
<protein>
    <submittedName>
        <fullName evidence="14">DgyrCDS3584</fullName>
    </submittedName>
</protein>
<dbReference type="AlphaFoldDB" id="A0A7I8VDL6"/>
<keyword evidence="6" id="KW-0805">Transcription regulation</keyword>
<dbReference type="GO" id="GO:0008270">
    <property type="term" value="F:zinc ion binding"/>
    <property type="evidence" value="ECO:0007669"/>
    <property type="project" value="UniProtKB-KW"/>
</dbReference>
<dbReference type="GO" id="GO:0000981">
    <property type="term" value="F:DNA-binding transcription factor activity, RNA polymerase II-specific"/>
    <property type="evidence" value="ECO:0007669"/>
    <property type="project" value="TreeGrafter"/>
</dbReference>
<feature type="compositionally biased region" description="Polar residues" evidence="12">
    <location>
        <begin position="241"/>
        <end position="250"/>
    </location>
</feature>
<evidence type="ECO:0000256" key="11">
    <source>
        <dbReference type="PROSITE-ProRule" id="PRU00094"/>
    </source>
</evidence>
<dbReference type="OrthoDB" id="515401at2759"/>
<evidence type="ECO:0000313" key="15">
    <source>
        <dbReference type="Proteomes" id="UP000549394"/>
    </source>
</evidence>
<gene>
    <name evidence="14" type="ORF">DGYR_LOCUS3294</name>
</gene>
<name>A0A7I8VDL6_9ANNE</name>
<keyword evidence="2" id="KW-0479">Metal-binding</keyword>
<feature type="region of interest" description="Disordered" evidence="12">
    <location>
        <begin position="224"/>
        <end position="260"/>
    </location>
</feature>
<reference evidence="14 15" key="1">
    <citation type="submission" date="2020-08" db="EMBL/GenBank/DDBJ databases">
        <authorList>
            <person name="Hejnol A."/>
        </authorList>
    </citation>
    <scope>NUCLEOTIDE SEQUENCE [LARGE SCALE GENOMIC DNA]</scope>
</reference>
<keyword evidence="5" id="KW-0862">Zinc</keyword>
<keyword evidence="10" id="KW-0539">Nucleus</keyword>
<evidence type="ECO:0000256" key="12">
    <source>
        <dbReference type="SAM" id="MobiDB-lite"/>
    </source>
</evidence>
<dbReference type="InterPro" id="IPR013088">
    <property type="entry name" value="Znf_NHR/GATA"/>
</dbReference>
<evidence type="ECO:0000256" key="7">
    <source>
        <dbReference type="ARBA" id="ARBA00023125"/>
    </source>
</evidence>
<dbReference type="SMART" id="SM00401">
    <property type="entry name" value="ZnF_GATA"/>
    <property type="match status" value="2"/>
</dbReference>
<evidence type="ECO:0000313" key="14">
    <source>
        <dbReference type="EMBL" id="CAD5114454.1"/>
    </source>
</evidence>
<evidence type="ECO:0000256" key="10">
    <source>
        <dbReference type="ARBA" id="ARBA00023242"/>
    </source>
</evidence>
<keyword evidence="7" id="KW-0238">DNA-binding</keyword>
<keyword evidence="9" id="KW-0804">Transcription</keyword>
<dbReference type="CDD" id="cd00202">
    <property type="entry name" value="ZnF_GATA"/>
    <property type="match status" value="2"/>
</dbReference>
<dbReference type="GO" id="GO:0000978">
    <property type="term" value="F:RNA polymerase II cis-regulatory region sequence-specific DNA binding"/>
    <property type="evidence" value="ECO:0007669"/>
    <property type="project" value="TreeGrafter"/>
</dbReference>
<dbReference type="PRINTS" id="PR00619">
    <property type="entry name" value="GATAZNFINGER"/>
</dbReference>
<accession>A0A7I8VDL6</accession>
<keyword evidence="8" id="KW-0010">Activator</keyword>
<dbReference type="InterPro" id="IPR000679">
    <property type="entry name" value="Znf_GATA"/>
</dbReference>
<evidence type="ECO:0000256" key="5">
    <source>
        <dbReference type="ARBA" id="ARBA00022833"/>
    </source>
</evidence>
<dbReference type="Gene3D" id="3.30.50.10">
    <property type="entry name" value="Erythroid Transcription Factor GATA-1, subunit A"/>
    <property type="match status" value="2"/>
</dbReference>
<dbReference type="SUPFAM" id="SSF57716">
    <property type="entry name" value="Glucocorticoid receptor-like (DNA-binding domain)"/>
    <property type="match status" value="2"/>
</dbReference>
<comment type="caution">
    <text evidence="14">The sequence shown here is derived from an EMBL/GenBank/DDBJ whole genome shotgun (WGS) entry which is preliminary data.</text>
</comment>
<evidence type="ECO:0000256" key="1">
    <source>
        <dbReference type="ARBA" id="ARBA00004123"/>
    </source>
</evidence>
<dbReference type="PANTHER" id="PTHR10071">
    <property type="entry name" value="TRANSCRIPTION FACTOR GATA FAMILY MEMBER"/>
    <property type="match status" value="1"/>
</dbReference>
<dbReference type="Proteomes" id="UP000549394">
    <property type="component" value="Unassembled WGS sequence"/>
</dbReference>
<organism evidence="14 15">
    <name type="scientific">Dimorphilus gyrociliatus</name>
    <dbReference type="NCBI Taxonomy" id="2664684"/>
    <lineage>
        <taxon>Eukaryota</taxon>
        <taxon>Metazoa</taxon>
        <taxon>Spiralia</taxon>
        <taxon>Lophotrochozoa</taxon>
        <taxon>Annelida</taxon>
        <taxon>Polychaeta</taxon>
        <taxon>Polychaeta incertae sedis</taxon>
        <taxon>Dinophilidae</taxon>
        <taxon>Dimorphilus</taxon>
    </lineage>
</organism>
<evidence type="ECO:0000256" key="6">
    <source>
        <dbReference type="ARBA" id="ARBA00023015"/>
    </source>
</evidence>
<evidence type="ECO:0000259" key="13">
    <source>
        <dbReference type="PROSITE" id="PS50114"/>
    </source>
</evidence>
<dbReference type="FunFam" id="3.30.50.10:FF:000032">
    <property type="entry name" value="Transcription factor GATA-3"/>
    <property type="match status" value="1"/>
</dbReference>
<feature type="domain" description="GATA-type" evidence="13">
    <location>
        <begin position="179"/>
        <end position="232"/>
    </location>
</feature>